<feature type="region of interest" description="Disordered" evidence="1">
    <location>
        <begin position="406"/>
        <end position="436"/>
    </location>
</feature>
<dbReference type="KEGG" id="psoj:PHYSODRAFT_298676"/>
<dbReference type="Proteomes" id="UP000002640">
    <property type="component" value="Unassembled WGS sequence"/>
</dbReference>
<evidence type="ECO:0000313" key="3">
    <source>
        <dbReference type="Proteomes" id="UP000002640"/>
    </source>
</evidence>
<accession>G4ZBL5</accession>
<keyword evidence="3" id="KW-1185">Reference proteome</keyword>
<dbReference type="EMBL" id="JH159153">
    <property type="protein sequence ID" value="EGZ20629.1"/>
    <property type="molecule type" value="Genomic_DNA"/>
</dbReference>
<gene>
    <name evidence="2" type="ORF">PHYSODRAFT_298676</name>
</gene>
<feature type="compositionally biased region" description="Basic and acidic residues" evidence="1">
    <location>
        <begin position="422"/>
        <end position="436"/>
    </location>
</feature>
<dbReference type="GeneID" id="20641639"/>
<evidence type="ECO:0000256" key="1">
    <source>
        <dbReference type="SAM" id="MobiDB-lite"/>
    </source>
</evidence>
<name>G4ZBL5_PHYSP</name>
<dbReference type="InParanoid" id="G4ZBL5"/>
<dbReference type="RefSeq" id="XP_009523346.1">
    <property type="nucleotide sequence ID" value="XM_009525051.1"/>
</dbReference>
<proteinExistence type="predicted"/>
<protein>
    <submittedName>
        <fullName evidence="2">Uncharacterized protein</fullName>
    </submittedName>
</protein>
<evidence type="ECO:0000313" key="2">
    <source>
        <dbReference type="EMBL" id="EGZ20629.1"/>
    </source>
</evidence>
<organism evidence="2 3">
    <name type="scientific">Phytophthora sojae (strain P6497)</name>
    <name type="common">Soybean stem and root rot agent</name>
    <name type="synonym">Phytophthora megasperma f. sp. glycines</name>
    <dbReference type="NCBI Taxonomy" id="1094619"/>
    <lineage>
        <taxon>Eukaryota</taxon>
        <taxon>Sar</taxon>
        <taxon>Stramenopiles</taxon>
        <taxon>Oomycota</taxon>
        <taxon>Peronosporomycetes</taxon>
        <taxon>Peronosporales</taxon>
        <taxon>Peronosporaceae</taxon>
        <taxon>Phytophthora</taxon>
    </lineage>
</organism>
<reference evidence="2 3" key="1">
    <citation type="journal article" date="2006" name="Science">
        <title>Phytophthora genome sequences uncover evolutionary origins and mechanisms of pathogenesis.</title>
        <authorList>
            <person name="Tyler B.M."/>
            <person name="Tripathy S."/>
            <person name="Zhang X."/>
            <person name="Dehal P."/>
            <person name="Jiang R.H."/>
            <person name="Aerts A."/>
            <person name="Arredondo F.D."/>
            <person name="Baxter L."/>
            <person name="Bensasson D."/>
            <person name="Beynon J.L."/>
            <person name="Chapman J."/>
            <person name="Damasceno C.M."/>
            <person name="Dorrance A.E."/>
            <person name="Dou D."/>
            <person name="Dickerman A.W."/>
            <person name="Dubchak I.L."/>
            <person name="Garbelotto M."/>
            <person name="Gijzen M."/>
            <person name="Gordon S.G."/>
            <person name="Govers F."/>
            <person name="Grunwald N.J."/>
            <person name="Huang W."/>
            <person name="Ivors K.L."/>
            <person name="Jones R.W."/>
            <person name="Kamoun S."/>
            <person name="Krampis K."/>
            <person name="Lamour K.H."/>
            <person name="Lee M.K."/>
            <person name="McDonald W.H."/>
            <person name="Medina M."/>
            <person name="Meijer H.J."/>
            <person name="Nordberg E.K."/>
            <person name="Maclean D.J."/>
            <person name="Ospina-Giraldo M.D."/>
            <person name="Morris P.F."/>
            <person name="Phuntumart V."/>
            <person name="Putnam N.H."/>
            <person name="Rash S."/>
            <person name="Rose J.K."/>
            <person name="Sakihama Y."/>
            <person name="Salamov A.A."/>
            <person name="Savidor A."/>
            <person name="Scheuring C.F."/>
            <person name="Smith B.M."/>
            <person name="Sobral B.W."/>
            <person name="Terry A."/>
            <person name="Torto-Alalibo T.A."/>
            <person name="Win J."/>
            <person name="Xu Z."/>
            <person name="Zhang H."/>
            <person name="Grigoriev I.V."/>
            <person name="Rokhsar D.S."/>
            <person name="Boore J.L."/>
        </authorList>
    </citation>
    <scope>NUCLEOTIDE SEQUENCE [LARGE SCALE GENOMIC DNA]</scope>
    <source>
        <strain evidence="2 3">P6497</strain>
    </source>
</reference>
<dbReference type="AlphaFoldDB" id="G4ZBL5"/>
<sequence>MYPNFENKQDRASKHSALLAQIARDQRLEEMKREAYPNALWATDSEDTKQRDATENADLIKRIMTAMGSKASTKTTDYDDSRSKPPAGLFTNVSDIYQAISDPTETASNQAMGSEDFDVPMQEAVLEEKKPADDSEMYRKKIVDIFKSLPELSSREFMPVIIRDGQPVKDERYRINHGDGRVMLNGTHMKSDSRVLKQVDWELTYTAIKDKLPALAKGYKRFSGMDDDQQRALLDYQMGGITEEEKTEFMDWVSQRNKRTLEDSAVSLDTRAHKKTSDHTQMQKKGSVEYLYKKINGLDSLMIKPYSNAKASLGNVKQSGQVYFGPDAALYSLKTDKPYGAKDMTKIYKRINWEATLTLVIDEIGMGVRALNLAAGEDKDAQRQSNTYKEIKHILEVLKTVDAQQGQEQEDLSKFPPSSFETPHHCSEREGEGFRL</sequence>